<evidence type="ECO:0000313" key="9">
    <source>
        <dbReference type="Proteomes" id="UP000075806"/>
    </source>
</evidence>
<evidence type="ECO:0000256" key="7">
    <source>
        <dbReference type="SAM" id="Phobius"/>
    </source>
</evidence>
<feature type="transmembrane region" description="Helical" evidence="7">
    <location>
        <begin position="170"/>
        <end position="188"/>
    </location>
</feature>
<dbReference type="GO" id="GO:0022857">
    <property type="term" value="F:transmembrane transporter activity"/>
    <property type="evidence" value="ECO:0007669"/>
    <property type="project" value="InterPro"/>
</dbReference>
<feature type="transmembrane region" description="Helical" evidence="7">
    <location>
        <begin position="277"/>
        <end position="295"/>
    </location>
</feature>
<dbReference type="STRING" id="519424.AZF04_11520"/>
<feature type="transmembrane region" description="Helical" evidence="7">
    <location>
        <begin position="301"/>
        <end position="326"/>
    </location>
</feature>
<dbReference type="PANTHER" id="PTHR43266:SF2">
    <property type="entry name" value="MAJOR FACILITATOR SUPERFAMILY (MFS) PROFILE DOMAIN-CONTAINING PROTEIN"/>
    <property type="match status" value="1"/>
</dbReference>
<dbReference type="AlphaFoldDB" id="A0A162CWU9"/>
<dbReference type="Proteomes" id="UP000075806">
    <property type="component" value="Unassembled WGS sequence"/>
</dbReference>
<evidence type="ECO:0008006" key="10">
    <source>
        <dbReference type="Google" id="ProtNLM"/>
    </source>
</evidence>
<keyword evidence="2" id="KW-0813">Transport</keyword>
<feature type="transmembrane region" description="Helical" evidence="7">
    <location>
        <begin position="44"/>
        <end position="65"/>
    </location>
</feature>
<keyword evidence="5 7" id="KW-1133">Transmembrane helix</keyword>
<dbReference type="EMBL" id="LTAO01000037">
    <property type="protein sequence ID" value="KYG26964.1"/>
    <property type="molecule type" value="Genomic_DNA"/>
</dbReference>
<dbReference type="Pfam" id="PF07690">
    <property type="entry name" value="MFS_1"/>
    <property type="match status" value="1"/>
</dbReference>
<feature type="transmembrane region" description="Helical" evidence="7">
    <location>
        <begin position="77"/>
        <end position="98"/>
    </location>
</feature>
<feature type="transmembrane region" description="Helical" evidence="7">
    <location>
        <begin position="145"/>
        <end position="164"/>
    </location>
</feature>
<dbReference type="GO" id="GO:0005886">
    <property type="term" value="C:plasma membrane"/>
    <property type="evidence" value="ECO:0007669"/>
    <property type="project" value="UniProtKB-SubCell"/>
</dbReference>
<protein>
    <recommendedName>
        <fullName evidence="10">Major facilitator superfamily (MFS) profile domain-containing protein</fullName>
    </recommendedName>
</protein>
<dbReference type="InterPro" id="IPR036259">
    <property type="entry name" value="MFS_trans_sf"/>
</dbReference>
<evidence type="ECO:0000256" key="5">
    <source>
        <dbReference type="ARBA" id="ARBA00022989"/>
    </source>
</evidence>
<feature type="transmembrane region" description="Helical" evidence="7">
    <location>
        <begin position="250"/>
        <end position="270"/>
    </location>
</feature>
<comment type="caution">
    <text evidence="8">The sequence shown here is derived from an EMBL/GenBank/DDBJ whole genome shotgun (WGS) entry which is preliminary data.</text>
</comment>
<dbReference type="RefSeq" id="WP_061949924.1">
    <property type="nucleotide sequence ID" value="NZ_LTAO01000037.1"/>
</dbReference>
<keyword evidence="9" id="KW-1185">Reference proteome</keyword>
<organism evidence="8 9">
    <name type="scientific">Alkalihalobacillus trypoxylicola</name>
    <dbReference type="NCBI Taxonomy" id="519424"/>
    <lineage>
        <taxon>Bacteria</taxon>
        <taxon>Bacillati</taxon>
        <taxon>Bacillota</taxon>
        <taxon>Bacilli</taxon>
        <taxon>Bacillales</taxon>
        <taxon>Bacillaceae</taxon>
        <taxon>Alkalihalobacillus</taxon>
    </lineage>
</organism>
<sequence>MGYEMLKKEKNYKLLFWSDFSYGIGSRFSQVGSFALLYQLTESGIALGILLALRVMPTIVFAPLSGYLADRFHRANILYRTHIIQAPFVCLPIAAAFWEQSLFLYISTFIVASGDAIKTPVRYALIPDIVQRKHLIKINGLEQNIVGITLIFGSLLGGVIAFLFNTEILFVTHTLLLILTASLIKPLLSIKLPSINKQSKEPLIDHLKLIFNVSILRAFLFVMLTMPLANGIDNVIFNLIALEVFEKGDLGVGLIYASLGLGFVLSSFMTKWIRSQFLTIGIGMIALEGIGHLFLSQSLLFIHALFLAIFITFVGGISNICFDTVLMKILPASKRGSLFGILSMFQNSSMGIAMIIAGFITEVISPLQSAFYIGLLYLFFALLYGLIFKRLSIKKSMFVLRKKMS</sequence>
<feature type="transmembrane region" description="Helical" evidence="7">
    <location>
        <begin position="104"/>
        <end position="125"/>
    </location>
</feature>
<feature type="transmembrane region" description="Helical" evidence="7">
    <location>
        <begin position="209"/>
        <end position="230"/>
    </location>
</feature>
<dbReference type="PANTHER" id="PTHR43266">
    <property type="entry name" value="MACROLIDE-EFFLUX PROTEIN"/>
    <property type="match status" value="1"/>
</dbReference>
<accession>A0A162CWU9</accession>
<feature type="transmembrane region" description="Helical" evidence="7">
    <location>
        <begin position="338"/>
        <end position="364"/>
    </location>
</feature>
<evidence type="ECO:0000256" key="2">
    <source>
        <dbReference type="ARBA" id="ARBA00022448"/>
    </source>
</evidence>
<dbReference type="SUPFAM" id="SSF103473">
    <property type="entry name" value="MFS general substrate transporter"/>
    <property type="match status" value="1"/>
</dbReference>
<keyword evidence="3" id="KW-1003">Cell membrane</keyword>
<evidence type="ECO:0000256" key="1">
    <source>
        <dbReference type="ARBA" id="ARBA00004651"/>
    </source>
</evidence>
<dbReference type="PRINTS" id="PR01035">
    <property type="entry name" value="TCRTETA"/>
</dbReference>
<evidence type="ECO:0000256" key="4">
    <source>
        <dbReference type="ARBA" id="ARBA00022692"/>
    </source>
</evidence>
<feature type="transmembrane region" description="Helical" evidence="7">
    <location>
        <begin position="370"/>
        <end position="388"/>
    </location>
</feature>
<evidence type="ECO:0000256" key="6">
    <source>
        <dbReference type="ARBA" id="ARBA00023136"/>
    </source>
</evidence>
<dbReference type="InterPro" id="IPR011701">
    <property type="entry name" value="MFS"/>
</dbReference>
<gene>
    <name evidence="8" type="ORF">AZF04_11520</name>
</gene>
<dbReference type="InterPro" id="IPR001958">
    <property type="entry name" value="Tet-R_TetA/multi-R_MdtG-like"/>
</dbReference>
<keyword evidence="4 7" id="KW-0812">Transmembrane</keyword>
<reference evidence="8" key="1">
    <citation type="submission" date="2016-02" db="EMBL/GenBank/DDBJ databases">
        <title>Genome sequence of Bacillus trypoxylicola KCTC 13244(T).</title>
        <authorList>
            <person name="Jeong H."/>
            <person name="Park S.-H."/>
            <person name="Choi S.-K."/>
        </authorList>
    </citation>
    <scope>NUCLEOTIDE SEQUENCE [LARGE SCALE GENOMIC DNA]</scope>
    <source>
        <strain evidence="8">KCTC 13244</strain>
    </source>
</reference>
<comment type="subcellular location">
    <subcellularLocation>
        <location evidence="1">Cell membrane</location>
        <topology evidence="1">Multi-pass membrane protein</topology>
    </subcellularLocation>
</comment>
<keyword evidence="6 7" id="KW-0472">Membrane</keyword>
<evidence type="ECO:0000256" key="3">
    <source>
        <dbReference type="ARBA" id="ARBA00022475"/>
    </source>
</evidence>
<dbReference type="OrthoDB" id="9775268at2"/>
<proteinExistence type="predicted"/>
<name>A0A162CWU9_9BACI</name>
<dbReference type="CDD" id="cd06173">
    <property type="entry name" value="MFS_MefA_like"/>
    <property type="match status" value="1"/>
</dbReference>
<evidence type="ECO:0000313" key="8">
    <source>
        <dbReference type="EMBL" id="KYG26964.1"/>
    </source>
</evidence>
<dbReference type="Gene3D" id="1.20.1250.20">
    <property type="entry name" value="MFS general substrate transporter like domains"/>
    <property type="match status" value="1"/>
</dbReference>